<dbReference type="GO" id="GO:0003882">
    <property type="term" value="F:CDP-diacylglycerol-serine O-phosphatidyltransferase activity"/>
    <property type="evidence" value="ECO:0007669"/>
    <property type="project" value="UniProtKB-EC"/>
</dbReference>
<keyword evidence="8 15" id="KW-0812">Transmembrane</keyword>
<evidence type="ECO:0000256" key="14">
    <source>
        <dbReference type="ARBA" id="ARBA00032361"/>
    </source>
</evidence>
<keyword evidence="7" id="KW-0808">Transferase</keyword>
<proteinExistence type="inferred from homology"/>
<evidence type="ECO:0000256" key="6">
    <source>
        <dbReference type="ARBA" id="ARBA00022516"/>
    </source>
</evidence>
<gene>
    <name evidence="16" type="ORF">METZ01_LOCUS98520</name>
</gene>
<dbReference type="NCBIfam" id="TIGR00473">
    <property type="entry name" value="pssA"/>
    <property type="match status" value="1"/>
</dbReference>
<keyword evidence="10" id="KW-0443">Lipid metabolism</keyword>
<dbReference type="EC" id="2.7.8.8" evidence="4"/>
<evidence type="ECO:0000256" key="2">
    <source>
        <dbReference type="ARBA" id="ARBA00004127"/>
    </source>
</evidence>
<evidence type="ECO:0000313" key="16">
    <source>
        <dbReference type="EMBL" id="SVA45666.1"/>
    </source>
</evidence>
<sequence length="259" mass="28476">MVIKRNKNKKIKSLKNGVFILPNIFTTANLFSGCFSIFCSIDGNYELAAIAIFIAVFLDGLDGKVARAANAVSDFGKDYDSLSDLISFGAAPAILYYVWCSNTPGGVSQENIIWLISFFYIACTALRLARFNNLLQLKDDNHFIGFPSPASATLCGVVIWQCQIHYIDPLISYALISSVFFISALMMVSSIHFNSFKNLTRVNKIPFSGTLLGPLLLILILLNPPIVLTFLSVAYIVSGPINSLLLLIDRSDSNPQEDN</sequence>
<evidence type="ECO:0000256" key="9">
    <source>
        <dbReference type="ARBA" id="ARBA00022989"/>
    </source>
</evidence>
<comment type="similarity">
    <text evidence="3">Belongs to the CDP-alcohol phosphatidyltransferase class-I family.</text>
</comment>
<dbReference type="InterPro" id="IPR043130">
    <property type="entry name" value="CDP-OH_PTrfase_TM_dom"/>
</dbReference>
<dbReference type="PROSITE" id="PS00379">
    <property type="entry name" value="CDP_ALCOHOL_P_TRANSF"/>
    <property type="match status" value="1"/>
</dbReference>
<keyword evidence="6" id="KW-0444">Lipid biosynthesis</keyword>
<comment type="catalytic activity">
    <reaction evidence="1">
        <text>a CDP-1,2-diacyl-sn-glycerol + L-serine = a 1,2-diacyl-sn-glycero-3-phospho-L-serine + CMP + H(+)</text>
        <dbReference type="Rhea" id="RHEA:16913"/>
        <dbReference type="ChEBI" id="CHEBI:15378"/>
        <dbReference type="ChEBI" id="CHEBI:33384"/>
        <dbReference type="ChEBI" id="CHEBI:57262"/>
        <dbReference type="ChEBI" id="CHEBI:58332"/>
        <dbReference type="ChEBI" id="CHEBI:60377"/>
        <dbReference type="EC" id="2.7.8.8"/>
    </reaction>
</comment>
<dbReference type="InterPro" id="IPR050324">
    <property type="entry name" value="CDP-alcohol_PTase-I"/>
</dbReference>
<evidence type="ECO:0000256" key="7">
    <source>
        <dbReference type="ARBA" id="ARBA00022679"/>
    </source>
</evidence>
<dbReference type="GO" id="GO:0008654">
    <property type="term" value="P:phospholipid biosynthetic process"/>
    <property type="evidence" value="ECO:0007669"/>
    <property type="project" value="UniProtKB-KW"/>
</dbReference>
<evidence type="ECO:0000256" key="4">
    <source>
        <dbReference type="ARBA" id="ARBA00013174"/>
    </source>
</evidence>
<evidence type="ECO:0000256" key="8">
    <source>
        <dbReference type="ARBA" id="ARBA00022692"/>
    </source>
</evidence>
<feature type="transmembrane region" description="Helical" evidence="15">
    <location>
        <begin position="228"/>
        <end position="248"/>
    </location>
</feature>
<comment type="subcellular location">
    <subcellularLocation>
        <location evidence="2">Endomembrane system</location>
        <topology evidence="2">Multi-pass membrane protein</topology>
    </subcellularLocation>
</comment>
<protein>
    <recommendedName>
        <fullName evidence="5">CDP-diacylglycerol--serine O-phosphatidyltransferase</fullName>
        <ecNumber evidence="4">2.7.8.8</ecNumber>
    </recommendedName>
    <alternativeName>
        <fullName evidence="14">Phosphatidylserine synthase</fullName>
    </alternativeName>
</protein>
<name>A0A381VZE9_9ZZZZ</name>
<dbReference type="GO" id="GO:0012505">
    <property type="term" value="C:endomembrane system"/>
    <property type="evidence" value="ECO:0007669"/>
    <property type="project" value="UniProtKB-SubCell"/>
</dbReference>
<keyword evidence="12" id="KW-0594">Phospholipid biosynthesis</keyword>
<evidence type="ECO:0000256" key="1">
    <source>
        <dbReference type="ARBA" id="ARBA00000287"/>
    </source>
</evidence>
<evidence type="ECO:0000256" key="12">
    <source>
        <dbReference type="ARBA" id="ARBA00023209"/>
    </source>
</evidence>
<dbReference type="EMBL" id="UINC01010247">
    <property type="protein sequence ID" value="SVA45666.1"/>
    <property type="molecule type" value="Genomic_DNA"/>
</dbReference>
<dbReference type="PROSITE" id="PS51257">
    <property type="entry name" value="PROKAR_LIPOPROTEIN"/>
    <property type="match status" value="1"/>
</dbReference>
<dbReference type="InterPro" id="IPR004533">
    <property type="entry name" value="CDP-diaglyc--ser_O-PTrfase"/>
</dbReference>
<feature type="transmembrane region" description="Helical" evidence="15">
    <location>
        <begin position="111"/>
        <end position="129"/>
    </location>
</feature>
<evidence type="ECO:0000256" key="13">
    <source>
        <dbReference type="ARBA" id="ARBA00023264"/>
    </source>
</evidence>
<dbReference type="InterPro" id="IPR000462">
    <property type="entry name" value="CDP-OH_P_trans"/>
</dbReference>
<dbReference type="Pfam" id="PF01066">
    <property type="entry name" value="CDP-OH_P_transf"/>
    <property type="match status" value="1"/>
</dbReference>
<organism evidence="16">
    <name type="scientific">marine metagenome</name>
    <dbReference type="NCBI Taxonomy" id="408172"/>
    <lineage>
        <taxon>unclassified sequences</taxon>
        <taxon>metagenomes</taxon>
        <taxon>ecological metagenomes</taxon>
    </lineage>
</organism>
<feature type="transmembrane region" description="Helical" evidence="15">
    <location>
        <begin position="172"/>
        <end position="193"/>
    </location>
</feature>
<evidence type="ECO:0000256" key="15">
    <source>
        <dbReference type="SAM" id="Phobius"/>
    </source>
</evidence>
<evidence type="ECO:0000256" key="5">
    <source>
        <dbReference type="ARBA" id="ARBA00017171"/>
    </source>
</evidence>
<dbReference type="GO" id="GO:0016020">
    <property type="term" value="C:membrane"/>
    <property type="evidence" value="ECO:0007669"/>
    <property type="project" value="InterPro"/>
</dbReference>
<dbReference type="InterPro" id="IPR048254">
    <property type="entry name" value="CDP_ALCOHOL_P_TRANSF_CS"/>
</dbReference>
<evidence type="ECO:0000256" key="3">
    <source>
        <dbReference type="ARBA" id="ARBA00010441"/>
    </source>
</evidence>
<evidence type="ECO:0000256" key="11">
    <source>
        <dbReference type="ARBA" id="ARBA00023136"/>
    </source>
</evidence>
<reference evidence="16" key="1">
    <citation type="submission" date="2018-05" db="EMBL/GenBank/DDBJ databases">
        <authorList>
            <person name="Lanie J.A."/>
            <person name="Ng W.-L."/>
            <person name="Kazmierczak K.M."/>
            <person name="Andrzejewski T.M."/>
            <person name="Davidsen T.M."/>
            <person name="Wayne K.J."/>
            <person name="Tettelin H."/>
            <person name="Glass J.I."/>
            <person name="Rusch D."/>
            <person name="Podicherti R."/>
            <person name="Tsui H.-C.T."/>
            <person name="Winkler M.E."/>
        </authorList>
    </citation>
    <scope>NUCLEOTIDE SEQUENCE</scope>
</reference>
<accession>A0A381VZE9</accession>
<feature type="transmembrane region" description="Helical" evidence="15">
    <location>
        <begin position="205"/>
        <end position="222"/>
    </location>
</feature>
<keyword evidence="9 15" id="KW-1133">Transmembrane helix</keyword>
<feature type="transmembrane region" description="Helical" evidence="15">
    <location>
        <begin position="20"/>
        <end position="38"/>
    </location>
</feature>
<keyword evidence="11 15" id="KW-0472">Membrane</keyword>
<dbReference type="PANTHER" id="PTHR14269">
    <property type="entry name" value="CDP-DIACYLGLYCEROL--GLYCEROL-3-PHOSPHATE 3-PHOSPHATIDYLTRANSFERASE-RELATED"/>
    <property type="match status" value="1"/>
</dbReference>
<feature type="transmembrane region" description="Helical" evidence="15">
    <location>
        <begin position="141"/>
        <end position="160"/>
    </location>
</feature>
<dbReference type="Gene3D" id="1.20.120.1760">
    <property type="match status" value="1"/>
</dbReference>
<dbReference type="PANTHER" id="PTHR14269:SF61">
    <property type="entry name" value="CDP-DIACYLGLYCEROL--SERINE O-PHOSPHATIDYLTRANSFERASE"/>
    <property type="match status" value="1"/>
</dbReference>
<keyword evidence="13" id="KW-1208">Phospholipid metabolism</keyword>
<evidence type="ECO:0000256" key="10">
    <source>
        <dbReference type="ARBA" id="ARBA00023098"/>
    </source>
</evidence>
<dbReference type="AlphaFoldDB" id="A0A381VZE9"/>